<dbReference type="Pfam" id="PF00704">
    <property type="entry name" value="Glyco_hydro_18"/>
    <property type="match status" value="1"/>
</dbReference>
<dbReference type="PANTHER" id="PTHR11177:SF333">
    <property type="entry name" value="CHITINASE"/>
    <property type="match status" value="1"/>
</dbReference>
<accession>A1DA23</accession>
<dbReference type="KEGG" id="nfi:NFIA_030870"/>
<evidence type="ECO:0000259" key="9">
    <source>
        <dbReference type="PROSITE" id="PS51910"/>
    </source>
</evidence>
<dbReference type="InterPro" id="IPR001223">
    <property type="entry name" value="Glyco_hydro18_cat"/>
</dbReference>
<evidence type="ECO:0000313" key="10">
    <source>
        <dbReference type="EMBL" id="EAW20654.1"/>
    </source>
</evidence>
<dbReference type="GeneID" id="4589033"/>
<dbReference type="Gene3D" id="3.20.20.80">
    <property type="entry name" value="Glycosidases"/>
    <property type="match status" value="1"/>
</dbReference>
<proteinExistence type="inferred from homology"/>
<dbReference type="AlphaFoldDB" id="A1DA23"/>
<dbReference type="RefSeq" id="XP_001262551.1">
    <property type="nucleotide sequence ID" value="XM_001262550.1"/>
</dbReference>
<evidence type="ECO:0000256" key="2">
    <source>
        <dbReference type="ARBA" id="ARBA00022801"/>
    </source>
</evidence>
<dbReference type="EMBL" id="DS027693">
    <property type="protein sequence ID" value="EAW20654.1"/>
    <property type="molecule type" value="Genomic_DNA"/>
</dbReference>
<name>A1DA23_NEOFI</name>
<evidence type="ECO:0000256" key="1">
    <source>
        <dbReference type="ARBA" id="ARBA00000822"/>
    </source>
</evidence>
<evidence type="ECO:0000256" key="3">
    <source>
        <dbReference type="ARBA" id="ARBA00023024"/>
    </source>
</evidence>
<dbReference type="Proteomes" id="UP000006702">
    <property type="component" value="Unassembled WGS sequence"/>
</dbReference>
<evidence type="ECO:0000256" key="7">
    <source>
        <dbReference type="RuleBase" id="RU000489"/>
    </source>
</evidence>
<dbReference type="GO" id="GO:0008843">
    <property type="term" value="F:endochitinase activity"/>
    <property type="evidence" value="ECO:0007669"/>
    <property type="project" value="UniProtKB-EC"/>
</dbReference>
<keyword evidence="4" id="KW-0119">Carbohydrate metabolism</keyword>
<dbReference type="PANTHER" id="PTHR11177">
    <property type="entry name" value="CHITINASE"/>
    <property type="match status" value="1"/>
</dbReference>
<keyword evidence="6" id="KW-0624">Polysaccharide degradation</keyword>
<keyword evidence="2 7" id="KW-0378">Hydrolase</keyword>
<protein>
    <submittedName>
        <fullName evidence="10">Glycosyl hydrolase, family 18, putative</fullName>
    </submittedName>
</protein>
<dbReference type="OMA" id="WASKRAC"/>
<keyword evidence="11" id="KW-1185">Reference proteome</keyword>
<comment type="catalytic activity">
    <reaction evidence="1">
        <text>Random endo-hydrolysis of N-acetyl-beta-D-glucosaminide (1-&gt;4)-beta-linkages in chitin and chitodextrins.</text>
        <dbReference type="EC" id="3.2.1.14"/>
    </reaction>
</comment>
<dbReference type="PROSITE" id="PS01095">
    <property type="entry name" value="GH18_1"/>
    <property type="match status" value="1"/>
</dbReference>
<dbReference type="PROSITE" id="PS51910">
    <property type="entry name" value="GH18_2"/>
    <property type="match status" value="1"/>
</dbReference>
<dbReference type="HOGENOM" id="CLU_1421770_0_0_1"/>
<gene>
    <name evidence="10" type="ORF">NFIA_030870</name>
</gene>
<feature type="domain" description="GH18" evidence="9">
    <location>
        <begin position="23"/>
        <end position="191"/>
    </location>
</feature>
<dbReference type="eggNOG" id="KOG2806">
    <property type="taxonomic scope" value="Eukaryota"/>
</dbReference>
<comment type="similarity">
    <text evidence="8">Belongs to the glycosyl hydrolase 18 family.</text>
</comment>
<evidence type="ECO:0000256" key="6">
    <source>
        <dbReference type="ARBA" id="ARBA00023326"/>
    </source>
</evidence>
<dbReference type="VEuPathDB" id="FungiDB:NFIA_030870"/>
<evidence type="ECO:0000256" key="8">
    <source>
        <dbReference type="RuleBase" id="RU004453"/>
    </source>
</evidence>
<dbReference type="InterPro" id="IPR001579">
    <property type="entry name" value="Glyco_hydro_18_chit_AS"/>
</dbReference>
<dbReference type="SUPFAM" id="SSF51445">
    <property type="entry name" value="(Trans)glycosidases"/>
    <property type="match status" value="1"/>
</dbReference>
<evidence type="ECO:0000256" key="4">
    <source>
        <dbReference type="ARBA" id="ARBA00023277"/>
    </source>
</evidence>
<dbReference type="CDD" id="cd00598">
    <property type="entry name" value="GH18_chitinase-like"/>
    <property type="match status" value="1"/>
</dbReference>
<organism evidence="10 11">
    <name type="scientific">Neosartorya fischeri (strain ATCC 1020 / DSM 3700 / CBS 544.65 / FGSC A1164 / JCM 1740 / NRRL 181 / WB 181)</name>
    <name type="common">Aspergillus fischerianus</name>
    <dbReference type="NCBI Taxonomy" id="331117"/>
    <lineage>
        <taxon>Eukaryota</taxon>
        <taxon>Fungi</taxon>
        <taxon>Dikarya</taxon>
        <taxon>Ascomycota</taxon>
        <taxon>Pezizomycotina</taxon>
        <taxon>Eurotiomycetes</taxon>
        <taxon>Eurotiomycetidae</taxon>
        <taxon>Eurotiales</taxon>
        <taxon>Aspergillaceae</taxon>
        <taxon>Aspergillus</taxon>
        <taxon>Aspergillus subgen. Fumigati</taxon>
    </lineage>
</organism>
<dbReference type="InterPro" id="IPR050314">
    <property type="entry name" value="Glycosyl_Hydrlase_18"/>
</dbReference>
<keyword evidence="5 7" id="KW-0326">Glycosidase</keyword>
<dbReference type="InterPro" id="IPR017853">
    <property type="entry name" value="GH"/>
</dbReference>
<dbReference type="OrthoDB" id="73875at2759"/>
<sequence>MRLFQSFCLNITSLHFNCASLFLRVVGYYEFWSSRRGCNTVWPEQIKLGVYSHINFAFATIHPKTYEVLPANEWDVPLYKHPADLKQYDPNLKVMIVLGGWTFNDPGPAATLFFDLAASEEKQKKFVKSVSFMSTCDFDGVNLDWEYPEASDWSGRPADYDNFPRFTVNLKSSLDKTPGRSKLSITLPALY</sequence>
<evidence type="ECO:0000313" key="11">
    <source>
        <dbReference type="Proteomes" id="UP000006702"/>
    </source>
</evidence>
<evidence type="ECO:0000256" key="5">
    <source>
        <dbReference type="ARBA" id="ARBA00023295"/>
    </source>
</evidence>
<reference evidence="11" key="1">
    <citation type="journal article" date="2008" name="PLoS Genet.">
        <title>Genomic islands in the pathogenic filamentous fungus Aspergillus fumigatus.</title>
        <authorList>
            <person name="Fedorova N.D."/>
            <person name="Khaldi N."/>
            <person name="Joardar V.S."/>
            <person name="Maiti R."/>
            <person name="Amedeo P."/>
            <person name="Anderson M.J."/>
            <person name="Crabtree J."/>
            <person name="Silva J.C."/>
            <person name="Badger J.H."/>
            <person name="Albarraq A."/>
            <person name="Angiuoli S."/>
            <person name="Bussey H."/>
            <person name="Bowyer P."/>
            <person name="Cotty P.J."/>
            <person name="Dyer P.S."/>
            <person name="Egan A."/>
            <person name="Galens K."/>
            <person name="Fraser-Liggett C.M."/>
            <person name="Haas B.J."/>
            <person name="Inman J.M."/>
            <person name="Kent R."/>
            <person name="Lemieux S."/>
            <person name="Malavazi I."/>
            <person name="Orvis J."/>
            <person name="Roemer T."/>
            <person name="Ronning C.M."/>
            <person name="Sundaram J.P."/>
            <person name="Sutton G."/>
            <person name="Turner G."/>
            <person name="Venter J.C."/>
            <person name="White O.R."/>
            <person name="Whitty B.R."/>
            <person name="Youngman P."/>
            <person name="Wolfe K.H."/>
            <person name="Goldman G.H."/>
            <person name="Wortman J.R."/>
            <person name="Jiang B."/>
            <person name="Denning D.W."/>
            <person name="Nierman W.C."/>
        </authorList>
    </citation>
    <scope>NUCLEOTIDE SEQUENCE [LARGE SCALE GENOMIC DNA]</scope>
    <source>
        <strain evidence="11">ATCC 1020 / DSM 3700 / CBS 544.65 / FGSC A1164 / JCM 1740 / NRRL 181 / WB 181</strain>
    </source>
</reference>
<dbReference type="STRING" id="331117.A1DA23"/>
<dbReference type="GO" id="GO:0006032">
    <property type="term" value="P:chitin catabolic process"/>
    <property type="evidence" value="ECO:0007669"/>
    <property type="project" value="UniProtKB-KW"/>
</dbReference>
<keyword evidence="3" id="KW-0146">Chitin degradation</keyword>
<dbReference type="GO" id="GO:0000272">
    <property type="term" value="P:polysaccharide catabolic process"/>
    <property type="evidence" value="ECO:0007669"/>
    <property type="project" value="UniProtKB-KW"/>
</dbReference>